<evidence type="ECO:0000313" key="2">
    <source>
        <dbReference type="EMBL" id="WBP91416.1"/>
    </source>
</evidence>
<dbReference type="Proteomes" id="UP001212821">
    <property type="component" value="Chromosome"/>
</dbReference>
<feature type="compositionally biased region" description="Gly residues" evidence="1">
    <location>
        <begin position="151"/>
        <end position="164"/>
    </location>
</feature>
<reference evidence="3" key="1">
    <citation type="submission" date="2022-12" db="EMBL/GenBank/DDBJ databases">
        <authorList>
            <person name="Mo P."/>
        </authorList>
    </citation>
    <scope>NUCLEOTIDE SEQUENCE [LARGE SCALE GENOMIC DNA]</scope>
    <source>
        <strain evidence="3">HUAS 3-15</strain>
    </source>
</reference>
<dbReference type="InterPro" id="IPR022183">
    <property type="entry name" value="DUF3710"/>
</dbReference>
<name>A0ABY7QH14_9ACTN</name>
<sequence length="341" mass="38233">MLYAFTRGDDKDYKHWSSELRQDAQEGETWQDLLEEAFRRIVERRFGPSVKLWQILKFMARKRPWPAESSRNYVKHSADKTVSLILWAAGDADVEAVAKLMHHEIVTYELYLFLGLVNDLKLSDAELIGIIIAAERFTAHRTGLPYPMRPGGPGDSSSGQGGAERGTTTGPWDVTELAEPCLGRLDLGHLLIPAMEGMEIRPHRHGEVITCVDLIIGGIEVRLSAFTAAGTEDGWDRIRSEMLRNPELLERGALFEEVPGPARPEIWLQLPYREDDARKLHRRRIVGADGPGWFCKADATGEDIFSPAYRDLVDRLFSGIVVVPGTDPAPPRTFLPLSLPQ</sequence>
<dbReference type="EMBL" id="CP115450">
    <property type="protein sequence ID" value="WBP91416.1"/>
    <property type="molecule type" value="Genomic_DNA"/>
</dbReference>
<accession>A0ABY7QH14</accession>
<evidence type="ECO:0000313" key="3">
    <source>
        <dbReference type="Proteomes" id="UP001212821"/>
    </source>
</evidence>
<gene>
    <name evidence="2" type="ORF">O1G21_39745</name>
</gene>
<evidence type="ECO:0000256" key="1">
    <source>
        <dbReference type="SAM" id="MobiDB-lite"/>
    </source>
</evidence>
<proteinExistence type="predicted"/>
<protein>
    <submittedName>
        <fullName evidence="2">DUF3710 domain-containing protein</fullName>
    </submittedName>
</protein>
<feature type="region of interest" description="Disordered" evidence="1">
    <location>
        <begin position="144"/>
        <end position="173"/>
    </location>
</feature>
<dbReference type="RefSeq" id="WP_270150724.1">
    <property type="nucleotide sequence ID" value="NZ_CP115450.1"/>
</dbReference>
<keyword evidence="3" id="KW-1185">Reference proteome</keyword>
<organism evidence="2 3">
    <name type="scientific">Kitasatospora cathayae</name>
    <dbReference type="NCBI Taxonomy" id="3004092"/>
    <lineage>
        <taxon>Bacteria</taxon>
        <taxon>Bacillati</taxon>
        <taxon>Actinomycetota</taxon>
        <taxon>Actinomycetes</taxon>
        <taxon>Kitasatosporales</taxon>
        <taxon>Streptomycetaceae</taxon>
        <taxon>Kitasatospora</taxon>
    </lineage>
</organism>
<dbReference type="Pfam" id="PF12502">
    <property type="entry name" value="DUF3710"/>
    <property type="match status" value="1"/>
</dbReference>